<evidence type="ECO:0000313" key="1">
    <source>
        <dbReference type="EMBL" id="KAJ6981190.1"/>
    </source>
</evidence>
<comment type="caution">
    <text evidence="1">The sequence shown here is derived from an EMBL/GenBank/DDBJ whole genome shotgun (WGS) entry which is preliminary data.</text>
</comment>
<reference evidence="1" key="1">
    <citation type="journal article" date="2023" name="Mol. Ecol. Resour.">
        <title>Chromosome-level genome assembly of a triploid poplar Populus alba 'Berolinensis'.</title>
        <authorList>
            <person name="Chen S."/>
            <person name="Yu Y."/>
            <person name="Wang X."/>
            <person name="Wang S."/>
            <person name="Zhang T."/>
            <person name="Zhou Y."/>
            <person name="He R."/>
            <person name="Meng N."/>
            <person name="Wang Y."/>
            <person name="Liu W."/>
            <person name="Liu Z."/>
            <person name="Liu J."/>
            <person name="Guo Q."/>
            <person name="Huang H."/>
            <person name="Sederoff R.R."/>
            <person name="Wang G."/>
            <person name="Qu G."/>
            <person name="Chen S."/>
        </authorList>
    </citation>
    <scope>NUCLEOTIDE SEQUENCE</scope>
    <source>
        <strain evidence="1">SC-2020</strain>
    </source>
</reference>
<dbReference type="EMBL" id="JAQIZT010000010">
    <property type="protein sequence ID" value="KAJ6981190.1"/>
    <property type="molecule type" value="Genomic_DNA"/>
</dbReference>
<proteinExistence type="predicted"/>
<keyword evidence="2" id="KW-1185">Reference proteome</keyword>
<name>A0AAD6M947_9ROSI</name>
<evidence type="ECO:0000313" key="2">
    <source>
        <dbReference type="Proteomes" id="UP001164929"/>
    </source>
</evidence>
<sequence>MTINRVRSIMCEWEKTVPDVSHIPVSNFEFCVSKVAASLQLGPKTERALHAKTLDSVPQFLDPFQNKFYHFAAKTR</sequence>
<organism evidence="1 2">
    <name type="scientific">Populus alba x Populus x berolinensis</name>
    <dbReference type="NCBI Taxonomy" id="444605"/>
    <lineage>
        <taxon>Eukaryota</taxon>
        <taxon>Viridiplantae</taxon>
        <taxon>Streptophyta</taxon>
        <taxon>Embryophyta</taxon>
        <taxon>Tracheophyta</taxon>
        <taxon>Spermatophyta</taxon>
        <taxon>Magnoliopsida</taxon>
        <taxon>eudicotyledons</taxon>
        <taxon>Gunneridae</taxon>
        <taxon>Pentapetalae</taxon>
        <taxon>rosids</taxon>
        <taxon>fabids</taxon>
        <taxon>Malpighiales</taxon>
        <taxon>Salicaceae</taxon>
        <taxon>Saliceae</taxon>
        <taxon>Populus</taxon>
    </lineage>
</organism>
<accession>A0AAD6M947</accession>
<gene>
    <name evidence="1" type="ORF">NC653_024556</name>
</gene>
<dbReference type="AlphaFoldDB" id="A0AAD6M947"/>
<dbReference type="Proteomes" id="UP001164929">
    <property type="component" value="Chromosome 10"/>
</dbReference>
<protein>
    <submittedName>
        <fullName evidence="1">Uncharacterized protein</fullName>
    </submittedName>
</protein>